<reference evidence="1" key="1">
    <citation type="submission" date="2023-03" db="EMBL/GenBank/DDBJ databases">
        <authorList>
            <person name="Shen W."/>
            <person name="Cai J."/>
        </authorList>
    </citation>
    <scope>NUCLEOTIDE SEQUENCE</scope>
    <source>
        <strain evidence="1">B646-2</strain>
    </source>
</reference>
<organism evidence="1 2">
    <name type="scientific">Enterococcus raffinosus</name>
    <dbReference type="NCBI Taxonomy" id="71452"/>
    <lineage>
        <taxon>Bacteria</taxon>
        <taxon>Bacillati</taxon>
        <taxon>Bacillota</taxon>
        <taxon>Bacilli</taxon>
        <taxon>Lactobacillales</taxon>
        <taxon>Enterococcaceae</taxon>
        <taxon>Enterococcus</taxon>
    </lineage>
</organism>
<dbReference type="RefSeq" id="WP_261661036.1">
    <property type="nucleotide sequence ID" value="NZ_CABLCA010000011.1"/>
</dbReference>
<protein>
    <submittedName>
        <fullName evidence="1">Uncharacterized protein</fullName>
    </submittedName>
</protein>
<accession>A0AAW8SS40</accession>
<sequence length="96" mass="10720">MLKAKDLLTAIQVDAAGEMKKLSSYRYVFVNDGEKQTNHLTVKVENDAIILSKQADQLLTLSHLITILNEEKEAEIFVGDELVFGYKLVKQGILLG</sequence>
<dbReference type="Proteomes" id="UP001249240">
    <property type="component" value="Unassembled WGS sequence"/>
</dbReference>
<name>A0AAW8SS40_9ENTE</name>
<evidence type="ECO:0000313" key="2">
    <source>
        <dbReference type="Proteomes" id="UP001249240"/>
    </source>
</evidence>
<gene>
    <name evidence="1" type="ORF">P7D78_01920</name>
</gene>
<dbReference type="EMBL" id="JARPXM010000001">
    <property type="protein sequence ID" value="MDT2536868.1"/>
    <property type="molecule type" value="Genomic_DNA"/>
</dbReference>
<comment type="caution">
    <text evidence="1">The sequence shown here is derived from an EMBL/GenBank/DDBJ whole genome shotgun (WGS) entry which is preliminary data.</text>
</comment>
<proteinExistence type="predicted"/>
<dbReference type="AlphaFoldDB" id="A0AAW8SS40"/>
<evidence type="ECO:0000313" key="1">
    <source>
        <dbReference type="EMBL" id="MDT2536868.1"/>
    </source>
</evidence>